<dbReference type="InterPro" id="IPR050430">
    <property type="entry name" value="Peptidase_S1"/>
</dbReference>
<comment type="similarity">
    <text evidence="2">Belongs to the peptidase S1 family.</text>
</comment>
<evidence type="ECO:0000256" key="3">
    <source>
        <dbReference type="ARBA" id="ARBA00022670"/>
    </source>
</evidence>
<dbReference type="GO" id="GO:0006508">
    <property type="term" value="P:proteolysis"/>
    <property type="evidence" value="ECO:0007669"/>
    <property type="project" value="UniProtKB-KW"/>
</dbReference>
<reference evidence="14" key="2">
    <citation type="submission" date="2025-08" db="UniProtKB">
        <authorList>
            <consortium name="RefSeq"/>
        </authorList>
    </citation>
    <scope>IDENTIFICATION</scope>
    <source>
        <strain evidence="14">14028-0561.14</strain>
        <tissue evidence="14">Whole fly</tissue>
    </source>
</reference>
<reference evidence="13" key="1">
    <citation type="submission" date="2025-05" db="UniProtKB">
        <authorList>
            <consortium name="RefSeq"/>
        </authorList>
    </citation>
    <scope>NUCLEOTIDE SEQUENCE [LARGE SCALE GENOMIC DNA]</scope>
    <source>
        <strain evidence="13">14028-0561.14</strain>
    </source>
</reference>
<evidence type="ECO:0000256" key="11">
    <source>
        <dbReference type="SAM" id="SignalP"/>
    </source>
</evidence>
<keyword evidence="6" id="KW-0720">Serine protease</keyword>
<feature type="signal peptide" evidence="11">
    <location>
        <begin position="1"/>
        <end position="24"/>
    </location>
</feature>
<dbReference type="EC" id="3.4.21.4" evidence="10"/>
<evidence type="ECO:0000256" key="8">
    <source>
        <dbReference type="ARBA" id="ARBA00023157"/>
    </source>
</evidence>
<accession>A0A6P4HZV5</accession>
<keyword evidence="5" id="KW-0378">Hydrolase</keyword>
<dbReference type="Proteomes" id="UP001652661">
    <property type="component" value="Chromosome 2L"/>
</dbReference>
<evidence type="ECO:0000313" key="14">
    <source>
        <dbReference type="RefSeq" id="XP_017022047.1"/>
    </source>
</evidence>
<dbReference type="InterPro" id="IPR043504">
    <property type="entry name" value="Peptidase_S1_PA_chymotrypsin"/>
</dbReference>
<keyword evidence="8" id="KW-1015">Disulfide bond</keyword>
<dbReference type="AlphaFoldDB" id="A0A6P4HZV5"/>
<evidence type="ECO:0000256" key="9">
    <source>
        <dbReference type="ARBA" id="ARBA00036320"/>
    </source>
</evidence>
<dbReference type="CDD" id="cd00190">
    <property type="entry name" value="Tryp_SPc"/>
    <property type="match status" value="1"/>
</dbReference>
<dbReference type="Pfam" id="PF00089">
    <property type="entry name" value="Trypsin"/>
    <property type="match status" value="1"/>
</dbReference>
<dbReference type="SUPFAM" id="SSF50494">
    <property type="entry name" value="Trypsin-like serine proteases"/>
    <property type="match status" value="1"/>
</dbReference>
<evidence type="ECO:0000256" key="10">
    <source>
        <dbReference type="ARBA" id="ARBA00038868"/>
    </source>
</evidence>
<dbReference type="PANTHER" id="PTHR24276">
    <property type="entry name" value="POLYSERASE-RELATED"/>
    <property type="match status" value="1"/>
</dbReference>
<dbReference type="InterPro" id="IPR009003">
    <property type="entry name" value="Peptidase_S1_PA"/>
</dbReference>
<dbReference type="SMART" id="SM00020">
    <property type="entry name" value="Tryp_SPc"/>
    <property type="match status" value="1"/>
</dbReference>
<dbReference type="Gene3D" id="2.40.10.10">
    <property type="entry name" value="Trypsin-like serine proteases"/>
    <property type="match status" value="2"/>
</dbReference>
<gene>
    <name evidence="14" type="primary">LOC108074485</name>
</gene>
<organism evidence="13 14">
    <name type="scientific">Drosophila kikkawai</name>
    <name type="common">Fruit fly</name>
    <dbReference type="NCBI Taxonomy" id="30033"/>
    <lineage>
        <taxon>Eukaryota</taxon>
        <taxon>Metazoa</taxon>
        <taxon>Ecdysozoa</taxon>
        <taxon>Arthropoda</taxon>
        <taxon>Hexapoda</taxon>
        <taxon>Insecta</taxon>
        <taxon>Pterygota</taxon>
        <taxon>Neoptera</taxon>
        <taxon>Endopterygota</taxon>
        <taxon>Diptera</taxon>
        <taxon>Brachycera</taxon>
        <taxon>Muscomorpha</taxon>
        <taxon>Ephydroidea</taxon>
        <taxon>Drosophilidae</taxon>
        <taxon>Drosophila</taxon>
        <taxon>Sophophora</taxon>
    </lineage>
</organism>
<evidence type="ECO:0000313" key="13">
    <source>
        <dbReference type="Proteomes" id="UP001652661"/>
    </source>
</evidence>
<keyword evidence="13" id="KW-1185">Reference proteome</keyword>
<dbReference type="InterPro" id="IPR001314">
    <property type="entry name" value="Peptidase_S1A"/>
</dbReference>
<evidence type="ECO:0000256" key="7">
    <source>
        <dbReference type="ARBA" id="ARBA00023145"/>
    </source>
</evidence>
<protein>
    <recommendedName>
        <fullName evidence="10">trypsin</fullName>
        <ecNumber evidence="10">3.4.21.4</ecNumber>
    </recommendedName>
</protein>
<keyword evidence="3" id="KW-0645">Protease</keyword>
<dbReference type="InterPro" id="IPR001254">
    <property type="entry name" value="Trypsin_dom"/>
</dbReference>
<proteinExistence type="inferred from homology"/>
<name>A0A6P4HZV5_DROKI</name>
<comment type="subcellular location">
    <subcellularLocation>
        <location evidence="1">Secreted</location>
        <location evidence="1">Extracellular space</location>
    </subcellularLocation>
</comment>
<evidence type="ECO:0000256" key="2">
    <source>
        <dbReference type="ARBA" id="ARBA00007664"/>
    </source>
</evidence>
<evidence type="ECO:0000256" key="1">
    <source>
        <dbReference type="ARBA" id="ARBA00004239"/>
    </source>
</evidence>
<feature type="chain" id="PRO_5028153756" description="trypsin" evidence="11">
    <location>
        <begin position="25"/>
        <end position="247"/>
    </location>
</feature>
<evidence type="ECO:0000256" key="4">
    <source>
        <dbReference type="ARBA" id="ARBA00022729"/>
    </source>
</evidence>
<keyword evidence="7" id="KW-0865">Zymogen</keyword>
<dbReference type="PANTHER" id="PTHR24276:SF91">
    <property type="entry name" value="AT26814P-RELATED"/>
    <property type="match status" value="1"/>
</dbReference>
<keyword evidence="4 11" id="KW-0732">Signal</keyword>
<dbReference type="GO" id="GO:0005576">
    <property type="term" value="C:extracellular region"/>
    <property type="evidence" value="ECO:0007669"/>
    <property type="project" value="UniProtKB-SubCell"/>
</dbReference>
<evidence type="ECO:0000256" key="5">
    <source>
        <dbReference type="ARBA" id="ARBA00022801"/>
    </source>
</evidence>
<dbReference type="PRINTS" id="PR00722">
    <property type="entry name" value="CHYMOTRYPSIN"/>
</dbReference>
<dbReference type="OrthoDB" id="10059102at2759"/>
<evidence type="ECO:0000259" key="12">
    <source>
        <dbReference type="PROSITE" id="PS50240"/>
    </source>
</evidence>
<sequence length="247" mass="26589">MPFRILALLLSVILPFGHLDLVQGTAINITEAPWQASVLVNDKHRCGGVIYSKDVVLTIAQCVKGVRTGNLAVRVGSDKKDLGGQVLPANRVVTQALGLLPSDVVIIALEKSIDLDDNAKSIDLASRLPKLDTEASVTGWTEVVGEDPAEEFLMRTNVTVVENLECRSDGFFIKRILRPNELCASKSNSTNVACQGFSGSPLVSDGKLIGIASWNVKCDFLQSPSVYADIAVIKPWISSTAKLLNVF</sequence>
<dbReference type="PROSITE" id="PS50240">
    <property type="entry name" value="TRYPSIN_DOM"/>
    <property type="match status" value="1"/>
</dbReference>
<comment type="catalytic activity">
    <reaction evidence="9">
        <text>Preferential cleavage: Arg-|-Xaa, Lys-|-Xaa.</text>
        <dbReference type="EC" id="3.4.21.4"/>
    </reaction>
</comment>
<dbReference type="RefSeq" id="XP_017022047.1">
    <property type="nucleotide sequence ID" value="XM_017166558.1"/>
</dbReference>
<feature type="domain" description="Peptidase S1" evidence="12">
    <location>
        <begin position="21"/>
        <end position="242"/>
    </location>
</feature>
<dbReference type="GeneID" id="108074485"/>
<dbReference type="GO" id="GO:0004252">
    <property type="term" value="F:serine-type endopeptidase activity"/>
    <property type="evidence" value="ECO:0007669"/>
    <property type="project" value="UniProtKB-EC"/>
</dbReference>
<evidence type="ECO:0000256" key="6">
    <source>
        <dbReference type="ARBA" id="ARBA00022825"/>
    </source>
</evidence>